<dbReference type="PANTHER" id="PTHR11063">
    <property type="entry name" value="GLUTAMATE SEMIALDEHYDE DEHYDROGENASE"/>
    <property type="match status" value="1"/>
</dbReference>
<dbReference type="GO" id="GO:0004350">
    <property type="term" value="F:glutamate-5-semialdehyde dehydrogenase activity"/>
    <property type="evidence" value="ECO:0007669"/>
    <property type="project" value="UniProtKB-UniRule"/>
</dbReference>
<dbReference type="Proteomes" id="UP000325713">
    <property type="component" value="Chromosome"/>
</dbReference>
<dbReference type="EC" id="1.2.1.41" evidence="7"/>
<evidence type="ECO:0000259" key="8">
    <source>
        <dbReference type="Pfam" id="PF00171"/>
    </source>
</evidence>
<dbReference type="HAMAP" id="MF_00412">
    <property type="entry name" value="ProA"/>
    <property type="match status" value="1"/>
</dbReference>
<proteinExistence type="inferred from homology"/>
<comment type="subcellular location">
    <subcellularLocation>
        <location evidence="7">Cytoplasm</location>
    </subcellularLocation>
</comment>
<reference evidence="9 10" key="1">
    <citation type="submission" date="2018-08" db="EMBL/GenBank/DDBJ databases">
        <title>Neisseria zalophi ATCC BAA-2455 complete genome.</title>
        <authorList>
            <person name="Veseli I.A."/>
            <person name="Buttler R."/>
            <person name="Mascarenhas dos Santos A.C."/>
            <person name="Pombert J.-F."/>
        </authorList>
    </citation>
    <scope>NUCLEOTIDE SEQUENCE [LARGE SCALE GENOMIC DNA]</scope>
    <source>
        <strain evidence="9 10">ATCC BAA-2455</strain>
    </source>
</reference>
<dbReference type="KEGG" id="nzl:D0T92_08450"/>
<keyword evidence="10" id="KW-1185">Reference proteome</keyword>
<dbReference type="GO" id="GO:0055129">
    <property type="term" value="P:L-proline biosynthetic process"/>
    <property type="evidence" value="ECO:0007669"/>
    <property type="project" value="UniProtKB-UniRule"/>
</dbReference>
<dbReference type="OrthoDB" id="9809970at2"/>
<dbReference type="EMBL" id="CP031700">
    <property type="protein sequence ID" value="QEY26558.1"/>
    <property type="molecule type" value="Genomic_DNA"/>
</dbReference>
<dbReference type="Pfam" id="PF00171">
    <property type="entry name" value="Aldedh"/>
    <property type="match status" value="1"/>
</dbReference>
<dbReference type="Gene3D" id="3.40.605.10">
    <property type="entry name" value="Aldehyde Dehydrogenase, Chain A, domain 1"/>
    <property type="match status" value="1"/>
</dbReference>
<evidence type="ECO:0000256" key="7">
    <source>
        <dbReference type="HAMAP-Rule" id="MF_00412"/>
    </source>
</evidence>
<dbReference type="GO" id="GO:0050661">
    <property type="term" value="F:NADP binding"/>
    <property type="evidence" value="ECO:0007669"/>
    <property type="project" value="InterPro"/>
</dbReference>
<evidence type="ECO:0000256" key="5">
    <source>
        <dbReference type="ARBA" id="ARBA00023002"/>
    </source>
</evidence>
<evidence type="ECO:0000256" key="3">
    <source>
        <dbReference type="ARBA" id="ARBA00022650"/>
    </source>
</evidence>
<dbReference type="InterPro" id="IPR016163">
    <property type="entry name" value="Ald_DH_C"/>
</dbReference>
<keyword evidence="3 7" id="KW-0641">Proline biosynthesis</keyword>
<dbReference type="InterPro" id="IPR012134">
    <property type="entry name" value="Glu-5-SA_DH"/>
</dbReference>
<dbReference type="UniPathway" id="UPA00098">
    <property type="reaction ID" value="UER00360"/>
</dbReference>
<dbReference type="PANTHER" id="PTHR11063:SF8">
    <property type="entry name" value="DELTA-1-PYRROLINE-5-CARBOXYLATE SYNTHASE"/>
    <property type="match status" value="1"/>
</dbReference>
<evidence type="ECO:0000256" key="4">
    <source>
        <dbReference type="ARBA" id="ARBA00022857"/>
    </source>
</evidence>
<dbReference type="PROSITE" id="PS01223">
    <property type="entry name" value="PROA"/>
    <property type="match status" value="1"/>
</dbReference>
<evidence type="ECO:0000256" key="6">
    <source>
        <dbReference type="ARBA" id="ARBA00049024"/>
    </source>
</evidence>
<protein>
    <recommendedName>
        <fullName evidence="7">Gamma-glutamyl phosphate reductase</fullName>
        <shortName evidence="7">GPR</shortName>
        <ecNumber evidence="7">1.2.1.41</ecNumber>
    </recommendedName>
    <alternativeName>
        <fullName evidence="7">Glutamate-5-semialdehyde dehydrogenase</fullName>
    </alternativeName>
    <alternativeName>
        <fullName evidence="7">Glutamyl-gamma-semialdehyde dehydrogenase</fullName>
        <shortName evidence="7">GSA dehydrogenase</shortName>
    </alternativeName>
</protein>
<keyword evidence="2 7" id="KW-0028">Amino-acid biosynthesis</keyword>
<dbReference type="InterPro" id="IPR020593">
    <property type="entry name" value="G-glutamylP_reductase_CS"/>
</dbReference>
<dbReference type="InterPro" id="IPR016162">
    <property type="entry name" value="Ald_DH_N"/>
</dbReference>
<evidence type="ECO:0000313" key="10">
    <source>
        <dbReference type="Proteomes" id="UP000325713"/>
    </source>
</evidence>
<evidence type="ECO:0000256" key="1">
    <source>
        <dbReference type="ARBA" id="ARBA00004985"/>
    </source>
</evidence>
<keyword evidence="5 7" id="KW-0560">Oxidoreductase</keyword>
<comment type="function">
    <text evidence="7">Catalyzes the NADPH-dependent reduction of L-glutamate 5-phosphate into L-glutamate 5-semialdehyde and phosphate. The product spontaneously undergoes cyclization to form 1-pyrroline-5-carboxylate.</text>
</comment>
<dbReference type="GO" id="GO:0005737">
    <property type="term" value="C:cytoplasm"/>
    <property type="evidence" value="ECO:0007669"/>
    <property type="project" value="UniProtKB-SubCell"/>
</dbReference>
<feature type="domain" description="Aldehyde dehydrogenase" evidence="8">
    <location>
        <begin position="6"/>
        <end position="285"/>
    </location>
</feature>
<gene>
    <name evidence="7" type="primary">proA</name>
    <name evidence="9" type="ORF">D0T92_08450</name>
</gene>
<dbReference type="SUPFAM" id="SSF53720">
    <property type="entry name" value="ALDH-like"/>
    <property type="match status" value="1"/>
</dbReference>
<dbReference type="AlphaFoldDB" id="A0A5J6PUU8"/>
<sequence>MQNIQEYVRQTATAAKQAFYTLAGASTAQKNATLLLLAELIEQHQNEILEANALDLENAEAKGLDAALLDRLKLTEKTIAGMSEGLRQIVALPDPVGEMDEFRLRPNGLQIGKMRVPLGVIGIIYESRPNVTVDAAALCLKSGNACILRGGSEAFNSNMAIAKLITQALLENGLPAGAVSLIENTSRESVGAMLQSPDLIDVIIPRGGKSLVARISSEARVPVIKHLDGICHVYIDKAADTQKAVDIAFNAKTSRYGTCNTMETLLVHQDRAAEILPLLAEKYREKGVELRGCDRTLTILNNIKAASPEDWDTEYLAPVLAVKVVDSLNDAMAHINLHGSHHTDSIVTESYTDAQIFLRMVDSASVMVNASTRFADGFEYGLGAEIGISTDKIHVRGPVGLNGLTSQKWVVLGNGQVRS</sequence>
<keyword evidence="4 7" id="KW-0521">NADP</keyword>
<organism evidence="9 10">
    <name type="scientific">Neisseria zalophi</name>
    <dbReference type="NCBI Taxonomy" id="640030"/>
    <lineage>
        <taxon>Bacteria</taxon>
        <taxon>Pseudomonadati</taxon>
        <taxon>Pseudomonadota</taxon>
        <taxon>Betaproteobacteria</taxon>
        <taxon>Neisseriales</taxon>
        <taxon>Neisseriaceae</taxon>
        <taxon>Neisseria</taxon>
    </lineage>
</organism>
<dbReference type="PIRSF" id="PIRSF000151">
    <property type="entry name" value="GPR"/>
    <property type="match status" value="1"/>
</dbReference>
<evidence type="ECO:0000313" key="9">
    <source>
        <dbReference type="EMBL" id="QEY26558.1"/>
    </source>
</evidence>
<dbReference type="NCBIfam" id="NF001221">
    <property type="entry name" value="PRK00197.1"/>
    <property type="match status" value="1"/>
</dbReference>
<dbReference type="Gene3D" id="3.40.309.10">
    <property type="entry name" value="Aldehyde Dehydrogenase, Chain A, domain 2"/>
    <property type="match status" value="1"/>
</dbReference>
<dbReference type="CDD" id="cd07079">
    <property type="entry name" value="ALDH_F18-19_ProA-GPR"/>
    <property type="match status" value="1"/>
</dbReference>
<keyword evidence="7" id="KW-0963">Cytoplasm</keyword>
<comment type="pathway">
    <text evidence="1 7">Amino-acid biosynthesis; L-proline biosynthesis; L-glutamate 5-semialdehyde from L-glutamate: step 2/2.</text>
</comment>
<dbReference type="InterPro" id="IPR015590">
    <property type="entry name" value="Aldehyde_DH_dom"/>
</dbReference>
<accession>A0A5J6PUU8</accession>
<dbReference type="InterPro" id="IPR016161">
    <property type="entry name" value="Ald_DH/histidinol_DH"/>
</dbReference>
<comment type="similarity">
    <text evidence="7">Belongs to the gamma-glutamyl phosphate reductase family.</text>
</comment>
<evidence type="ECO:0000256" key="2">
    <source>
        <dbReference type="ARBA" id="ARBA00022605"/>
    </source>
</evidence>
<dbReference type="FunFam" id="3.40.309.10:FF:000006">
    <property type="entry name" value="Gamma-glutamyl phosphate reductase"/>
    <property type="match status" value="1"/>
</dbReference>
<dbReference type="InterPro" id="IPR000965">
    <property type="entry name" value="GPR_dom"/>
</dbReference>
<comment type="catalytic activity">
    <reaction evidence="6 7">
        <text>L-glutamate 5-semialdehyde + phosphate + NADP(+) = L-glutamyl 5-phosphate + NADPH + H(+)</text>
        <dbReference type="Rhea" id="RHEA:19541"/>
        <dbReference type="ChEBI" id="CHEBI:15378"/>
        <dbReference type="ChEBI" id="CHEBI:43474"/>
        <dbReference type="ChEBI" id="CHEBI:57783"/>
        <dbReference type="ChEBI" id="CHEBI:58066"/>
        <dbReference type="ChEBI" id="CHEBI:58274"/>
        <dbReference type="ChEBI" id="CHEBI:58349"/>
        <dbReference type="EC" id="1.2.1.41"/>
    </reaction>
</comment>
<name>A0A5J6PUU8_9NEIS</name>
<dbReference type="RefSeq" id="WP_151051940.1">
    <property type="nucleotide sequence ID" value="NZ_CP031700.1"/>
</dbReference>
<dbReference type="NCBIfam" id="TIGR00407">
    <property type="entry name" value="proA"/>
    <property type="match status" value="1"/>
</dbReference>